<comment type="caution">
    <text evidence="3">The sequence shown here is derived from an EMBL/GenBank/DDBJ whole genome shotgun (WGS) entry which is preliminary data.</text>
</comment>
<feature type="domain" description="Beta-lactamase-related" evidence="1">
    <location>
        <begin position="24"/>
        <end position="322"/>
    </location>
</feature>
<sequence>MSQNGVLDSTARKLSHRLALAQSKGRIPSIVAGVVRSGELVWSAGRGRVEGAAPDVDTQYRIGSLTKSLVAVAVMRLRDEGLLDLSDRLEAFVPGTAVGDRTVGQLLSHSGGLPAELPGSWWERSPGVDSAELVRLMGDGVAVSWPGKGFHYSNPGFALLGELVSRVRGEEWTRVLAREVLEPLGMKRTTALPEGRAATGLAVHPWMDVVMPEAVQDTGAMGPAGQLWSTVADLARFASFLSGDTGGVLSADTVLEMAEPVGVSDGDEWVSGYGLGLQLWRAEGRRVIGHSGSMPGFLAGILVAPGADAGVVGLSNVTSSPDGFAFPDLLRIFVDAEPVFPQEWLPEEGADLSLLELAGPWYWGPGAFVIRVRREGWLELAPISRGRGSRFRPLGDGSWLGLDGYYAGERLVVVRDAVGGVSHLDVGTFVFTRVPYEGDGVPGGVVGGWR</sequence>
<evidence type="ECO:0000313" key="4">
    <source>
        <dbReference type="Proteomes" id="UP001165079"/>
    </source>
</evidence>
<dbReference type="InterPro" id="IPR056008">
    <property type="entry name" value="DUF7586"/>
</dbReference>
<protein>
    <submittedName>
        <fullName evidence="3">Serine hydrolase</fullName>
    </submittedName>
</protein>
<proteinExistence type="predicted"/>
<dbReference type="InterPro" id="IPR001466">
    <property type="entry name" value="Beta-lactam-related"/>
</dbReference>
<feature type="domain" description="DUF7586" evidence="2">
    <location>
        <begin position="353"/>
        <end position="433"/>
    </location>
</feature>
<dbReference type="AlphaFoldDB" id="A0A9W6SM67"/>
<accession>A0A9W6SM67</accession>
<keyword evidence="3" id="KW-0378">Hydrolase</keyword>
<name>A0A9W6SM67_9ACTN</name>
<dbReference type="Gene3D" id="3.40.710.10">
    <property type="entry name" value="DD-peptidase/beta-lactamase superfamily"/>
    <property type="match status" value="1"/>
</dbReference>
<dbReference type="InterPro" id="IPR050491">
    <property type="entry name" value="AmpC-like"/>
</dbReference>
<evidence type="ECO:0000259" key="1">
    <source>
        <dbReference type="Pfam" id="PF00144"/>
    </source>
</evidence>
<organism evidence="3 4">
    <name type="scientific">Actinorhabdospora filicis</name>
    <dbReference type="NCBI Taxonomy" id="1785913"/>
    <lineage>
        <taxon>Bacteria</taxon>
        <taxon>Bacillati</taxon>
        <taxon>Actinomycetota</taxon>
        <taxon>Actinomycetes</taxon>
        <taxon>Micromonosporales</taxon>
        <taxon>Micromonosporaceae</taxon>
        <taxon>Actinorhabdospora</taxon>
    </lineage>
</organism>
<dbReference type="Proteomes" id="UP001165079">
    <property type="component" value="Unassembled WGS sequence"/>
</dbReference>
<evidence type="ECO:0000259" key="2">
    <source>
        <dbReference type="Pfam" id="PF24491"/>
    </source>
</evidence>
<dbReference type="InterPro" id="IPR012338">
    <property type="entry name" value="Beta-lactam/transpept-like"/>
</dbReference>
<keyword evidence="4" id="KW-1185">Reference proteome</keyword>
<dbReference type="EMBL" id="BSTX01000002">
    <property type="protein sequence ID" value="GLZ78798.1"/>
    <property type="molecule type" value="Genomic_DNA"/>
</dbReference>
<dbReference type="RefSeq" id="WP_285663938.1">
    <property type="nucleotide sequence ID" value="NZ_BSTX01000002.1"/>
</dbReference>
<dbReference type="SUPFAM" id="SSF56601">
    <property type="entry name" value="beta-lactamase/transpeptidase-like"/>
    <property type="match status" value="1"/>
</dbReference>
<dbReference type="PANTHER" id="PTHR46825">
    <property type="entry name" value="D-ALANYL-D-ALANINE-CARBOXYPEPTIDASE/ENDOPEPTIDASE AMPH"/>
    <property type="match status" value="1"/>
</dbReference>
<dbReference type="GO" id="GO:0016787">
    <property type="term" value="F:hydrolase activity"/>
    <property type="evidence" value="ECO:0007669"/>
    <property type="project" value="UniProtKB-KW"/>
</dbReference>
<gene>
    <name evidence="3" type="ORF">Afil01_36050</name>
</gene>
<dbReference type="Pfam" id="PF24491">
    <property type="entry name" value="DUF7586"/>
    <property type="match status" value="1"/>
</dbReference>
<evidence type="ECO:0000313" key="3">
    <source>
        <dbReference type="EMBL" id="GLZ78798.1"/>
    </source>
</evidence>
<dbReference type="PANTHER" id="PTHR46825:SF7">
    <property type="entry name" value="D-ALANYL-D-ALANINE CARBOXYPEPTIDASE"/>
    <property type="match status" value="1"/>
</dbReference>
<dbReference type="Pfam" id="PF00144">
    <property type="entry name" value="Beta-lactamase"/>
    <property type="match status" value="1"/>
</dbReference>
<reference evidence="3" key="1">
    <citation type="submission" date="2023-03" db="EMBL/GenBank/DDBJ databases">
        <title>Actinorhabdospora filicis NBRC 111898.</title>
        <authorList>
            <person name="Ichikawa N."/>
            <person name="Sato H."/>
            <person name="Tonouchi N."/>
        </authorList>
    </citation>
    <scope>NUCLEOTIDE SEQUENCE</scope>
    <source>
        <strain evidence="3">NBRC 111898</strain>
    </source>
</reference>